<keyword evidence="1" id="KW-0732">Signal</keyword>
<keyword evidence="3" id="KW-1185">Reference proteome</keyword>
<sequence length="135" mass="14876">MVRLTTLKSRLAVLPGSVPVLAAGSWRSSTASSTKRGYGYAWQKARVGYLRSHPFCVYCLRDPLYAAIRGMVPSTAILHCADVGLAVPMASVVDHIEPHRGDQALFWNKANWQSLCGTHHSADKQREEAAQRRGE</sequence>
<dbReference type="AlphaFoldDB" id="A0A290X0M0"/>
<evidence type="ECO:0000313" key="2">
    <source>
        <dbReference type="EMBL" id="ATD62508.1"/>
    </source>
</evidence>
<dbReference type="EMBL" id="CP023422">
    <property type="protein sequence ID" value="ATD62508.1"/>
    <property type="molecule type" value="Genomic_DNA"/>
</dbReference>
<proteinExistence type="predicted"/>
<reference evidence="2 3" key="1">
    <citation type="submission" date="2017-09" db="EMBL/GenBank/DDBJ databases">
        <title>Complete genome sequence of Janthinobacterium svalbardensis PAMC 27463.</title>
        <authorList>
            <person name="Cho Y.-J."/>
            <person name="Cho A."/>
            <person name="Kim O.-S."/>
            <person name="Lee J.-I."/>
        </authorList>
    </citation>
    <scope>NUCLEOTIDE SEQUENCE [LARGE SCALE GENOMIC DNA]</scope>
    <source>
        <strain evidence="2 3">PAMC 27463</strain>
    </source>
</reference>
<dbReference type="Proteomes" id="UP000218437">
    <property type="component" value="Chromosome"/>
</dbReference>
<protein>
    <submittedName>
        <fullName evidence="2">HNH endonuclease</fullName>
    </submittedName>
</protein>
<keyword evidence="2" id="KW-0540">Nuclease</keyword>
<accession>A0A290X0M0</accession>
<evidence type="ECO:0000313" key="3">
    <source>
        <dbReference type="Proteomes" id="UP000218437"/>
    </source>
</evidence>
<feature type="chain" id="PRO_5012425690" evidence="1">
    <location>
        <begin position="23"/>
        <end position="135"/>
    </location>
</feature>
<gene>
    <name evidence="2" type="ORF">CNX70_21930</name>
</gene>
<organism evidence="2 3">
    <name type="scientific">Janthinobacterium svalbardensis</name>
    <dbReference type="NCBI Taxonomy" id="368607"/>
    <lineage>
        <taxon>Bacteria</taxon>
        <taxon>Pseudomonadati</taxon>
        <taxon>Pseudomonadota</taxon>
        <taxon>Betaproteobacteria</taxon>
        <taxon>Burkholderiales</taxon>
        <taxon>Oxalobacteraceae</taxon>
        <taxon>Janthinobacterium</taxon>
    </lineage>
</organism>
<dbReference type="GO" id="GO:0004519">
    <property type="term" value="F:endonuclease activity"/>
    <property type="evidence" value="ECO:0007669"/>
    <property type="project" value="UniProtKB-KW"/>
</dbReference>
<dbReference type="KEGG" id="jsv:CNX70_21930"/>
<evidence type="ECO:0000256" key="1">
    <source>
        <dbReference type="SAM" id="SignalP"/>
    </source>
</evidence>
<feature type="signal peptide" evidence="1">
    <location>
        <begin position="1"/>
        <end position="22"/>
    </location>
</feature>
<keyword evidence="2" id="KW-0378">Hydrolase</keyword>
<name>A0A290X0M0_9BURK</name>
<dbReference type="RefSeq" id="WP_096237080.1">
    <property type="nucleotide sequence ID" value="NZ_CP023422.1"/>
</dbReference>
<keyword evidence="2" id="KW-0255">Endonuclease</keyword>